<sequence length="149" mass="16867">MRVLAQDVRARKYGKDESRSARPAMRQRTRENVDLARQSEQRLDSLWANFDQVLRKYGLAPFAPDARLLETIQRTPPWNDSELSKTSARAPLPLAQNLTLAEDLKAWYRDLQVNNERTLEGAQTTAPAKIKLKTRGVGVGHRSVGIQTS</sequence>
<feature type="compositionally biased region" description="Basic and acidic residues" evidence="1">
    <location>
        <begin position="8"/>
        <end position="20"/>
    </location>
</feature>
<evidence type="ECO:0000313" key="3">
    <source>
        <dbReference type="RefSeq" id="XP_033456984.1"/>
    </source>
</evidence>
<protein>
    <submittedName>
        <fullName evidence="3">Uncharacterized protein</fullName>
    </submittedName>
</protein>
<keyword evidence="2" id="KW-1185">Reference proteome</keyword>
<dbReference type="AlphaFoldDB" id="A0A6J3LWB0"/>
<dbReference type="Proteomes" id="UP000504637">
    <property type="component" value="Unplaced"/>
</dbReference>
<accession>A0A6J3LWB0</accession>
<proteinExistence type="predicted"/>
<evidence type="ECO:0000313" key="2">
    <source>
        <dbReference type="Proteomes" id="UP000504637"/>
    </source>
</evidence>
<dbReference type="RefSeq" id="XP_033456984.1">
    <property type="nucleotide sequence ID" value="XM_033605618.1"/>
</dbReference>
<dbReference type="GeneID" id="54363418"/>
<evidence type="ECO:0000256" key="1">
    <source>
        <dbReference type="SAM" id="MobiDB-lite"/>
    </source>
</evidence>
<gene>
    <name evidence="3" type="ORF">K489DRAFT_383503</name>
</gene>
<organism evidence="3">
    <name type="scientific">Dissoconium aciculare CBS 342.82</name>
    <dbReference type="NCBI Taxonomy" id="1314786"/>
    <lineage>
        <taxon>Eukaryota</taxon>
        <taxon>Fungi</taxon>
        <taxon>Dikarya</taxon>
        <taxon>Ascomycota</taxon>
        <taxon>Pezizomycotina</taxon>
        <taxon>Dothideomycetes</taxon>
        <taxon>Dothideomycetidae</taxon>
        <taxon>Mycosphaerellales</taxon>
        <taxon>Dissoconiaceae</taxon>
        <taxon>Dissoconium</taxon>
    </lineage>
</organism>
<name>A0A6J3LWB0_9PEZI</name>
<reference evidence="3" key="1">
    <citation type="submission" date="2020-01" db="EMBL/GenBank/DDBJ databases">
        <authorList>
            <consortium name="DOE Joint Genome Institute"/>
            <person name="Haridas S."/>
            <person name="Albert R."/>
            <person name="Binder M."/>
            <person name="Bloem J."/>
            <person name="Labutti K."/>
            <person name="Salamov A."/>
            <person name="Andreopoulos B."/>
            <person name="Baker S.E."/>
            <person name="Barry K."/>
            <person name="Bills G."/>
            <person name="Bluhm B.H."/>
            <person name="Cannon C."/>
            <person name="Castanera R."/>
            <person name="Culley D.E."/>
            <person name="Daum C."/>
            <person name="Ezra D."/>
            <person name="Gonzalez J.B."/>
            <person name="Henrissat B."/>
            <person name="Kuo A."/>
            <person name="Liang C."/>
            <person name="Lipzen A."/>
            <person name="Lutzoni F."/>
            <person name="Magnuson J."/>
            <person name="Mondo S."/>
            <person name="Nolan M."/>
            <person name="Ohm R."/>
            <person name="Pangilinan J."/>
            <person name="Park H.-J."/>
            <person name="Ramirez L."/>
            <person name="Alfaro M."/>
            <person name="Sun H."/>
            <person name="Tritt A."/>
            <person name="Yoshinaga Y."/>
            <person name="Zwiers L.-H."/>
            <person name="Turgeon B.G."/>
            <person name="Goodwin S.B."/>
            <person name="Spatafora J.W."/>
            <person name="Crous P.W."/>
            <person name="Grigoriev I.V."/>
        </authorList>
    </citation>
    <scope>NUCLEOTIDE SEQUENCE</scope>
    <source>
        <strain evidence="3">CBS 342.82</strain>
    </source>
</reference>
<reference evidence="3" key="3">
    <citation type="submission" date="2025-08" db="UniProtKB">
        <authorList>
            <consortium name="RefSeq"/>
        </authorList>
    </citation>
    <scope>IDENTIFICATION</scope>
    <source>
        <strain evidence="3">CBS 342.82</strain>
    </source>
</reference>
<feature type="region of interest" description="Disordered" evidence="1">
    <location>
        <begin position="1"/>
        <end position="31"/>
    </location>
</feature>
<reference evidence="3" key="2">
    <citation type="submission" date="2020-04" db="EMBL/GenBank/DDBJ databases">
        <authorList>
            <consortium name="NCBI Genome Project"/>
        </authorList>
    </citation>
    <scope>NUCLEOTIDE SEQUENCE</scope>
    <source>
        <strain evidence="3">CBS 342.82</strain>
    </source>
</reference>